<evidence type="ECO:0000256" key="2">
    <source>
        <dbReference type="RuleBase" id="RU362080"/>
    </source>
</evidence>
<comment type="similarity">
    <text evidence="1 2">Belongs to the phD/YefM antitoxin family.</text>
</comment>
<dbReference type="InterPro" id="IPR036165">
    <property type="entry name" value="YefM-like_sf"/>
</dbReference>
<dbReference type="InterPro" id="IPR051405">
    <property type="entry name" value="phD/YefM_antitoxin"/>
</dbReference>
<dbReference type="Proteomes" id="UP000070598">
    <property type="component" value="Unassembled WGS sequence"/>
</dbReference>
<dbReference type="PATRIC" id="fig|1469144.8.peg.2383"/>
<dbReference type="EMBL" id="JYIJ01000018">
    <property type="protein sequence ID" value="KWX00427.1"/>
    <property type="molecule type" value="Genomic_DNA"/>
</dbReference>
<comment type="caution">
    <text evidence="3">The sequence shown here is derived from an EMBL/GenBank/DDBJ whole genome shotgun (WGS) entry which is preliminary data.</text>
</comment>
<dbReference type="PANTHER" id="PTHR33713:SF6">
    <property type="entry name" value="ANTITOXIN YEFM"/>
    <property type="match status" value="1"/>
</dbReference>
<organism evidence="3 6">
    <name type="scientific">Carbonactinospora thermoautotrophica</name>
    <dbReference type="NCBI Taxonomy" id="1469144"/>
    <lineage>
        <taxon>Bacteria</taxon>
        <taxon>Bacillati</taxon>
        <taxon>Actinomycetota</taxon>
        <taxon>Actinomycetes</taxon>
        <taxon>Kitasatosporales</taxon>
        <taxon>Carbonactinosporaceae</taxon>
        <taxon>Carbonactinospora</taxon>
    </lineage>
</organism>
<dbReference type="SUPFAM" id="SSF143120">
    <property type="entry name" value="YefM-like"/>
    <property type="match status" value="1"/>
</dbReference>
<evidence type="ECO:0000313" key="6">
    <source>
        <dbReference type="Proteomes" id="UP000070659"/>
    </source>
</evidence>
<accession>A0A132MRD5</accession>
<reference evidence="3 6" key="1">
    <citation type="submission" date="2015-02" db="EMBL/GenBank/DDBJ databases">
        <title>Physiological reanalysis, assessment of diazotrophy, and genome sequences of multiple isolates of Streptomyces thermoautotrophicus.</title>
        <authorList>
            <person name="MacKellar D.C."/>
            <person name="Lieber L."/>
            <person name="Norman J."/>
            <person name="Bolger A."/>
            <person name="Tobin C."/>
            <person name="Murray J.W."/>
            <person name="Prell J."/>
        </authorList>
    </citation>
    <scope>NUCLEOTIDE SEQUENCE [LARGE SCALE GENOMIC DNA]</scope>
    <source>
        <strain evidence="3 6">UBT1</strain>
    </source>
</reference>
<name>A0A132MRD5_9ACTN</name>
<proteinExistence type="inferred from homology"/>
<reference evidence="5" key="2">
    <citation type="submission" date="2015-02" db="EMBL/GenBank/DDBJ databases">
        <title>Physiological reanalysis, assessment of diazotrophy, and genome sequences of multiple isolates of Streptomyces thermoautotrophicus.</title>
        <authorList>
            <person name="MacKellar D.C."/>
            <person name="Lieber L."/>
            <person name="Norman J."/>
            <person name="Bolger A."/>
            <person name="Tobin C."/>
            <person name="Murray J.W."/>
            <person name="Friesen M."/>
            <person name="Prell J."/>
        </authorList>
    </citation>
    <scope>NUCLEOTIDE SEQUENCE [LARGE SCALE GENOMIC DNA]</scope>
    <source>
        <strain evidence="5">UBT1</strain>
    </source>
</reference>
<dbReference type="Gene3D" id="3.40.1620.10">
    <property type="entry name" value="YefM-like domain"/>
    <property type="match status" value="1"/>
</dbReference>
<dbReference type="EMBL" id="JYIK01000821">
    <property type="protein sequence ID" value="KWX09403.1"/>
    <property type="molecule type" value="Genomic_DNA"/>
</dbReference>
<comment type="function">
    <text evidence="2">Antitoxin component of a type II toxin-antitoxin (TA) system.</text>
</comment>
<protein>
    <recommendedName>
        <fullName evidence="2">Antitoxin</fullName>
    </recommendedName>
</protein>
<dbReference type="RefSeq" id="WP_067070983.1">
    <property type="nucleotide sequence ID" value="NZ_JYIJ01000018.1"/>
</dbReference>
<evidence type="ECO:0000256" key="1">
    <source>
        <dbReference type="ARBA" id="ARBA00009981"/>
    </source>
</evidence>
<evidence type="ECO:0000313" key="5">
    <source>
        <dbReference type="Proteomes" id="UP000070598"/>
    </source>
</evidence>
<dbReference type="Proteomes" id="UP000070659">
    <property type="component" value="Unassembled WGS sequence"/>
</dbReference>
<sequence length="99" mass="10864">MKTLPLAEVRNRLSVLVDEVARTHEAVTITRNGVPAAVVVSIEDYESIMETLALLNDPEDRDRLAEAEESVATGDVTTGEEMAELMRERVRRERGAGAA</sequence>
<dbReference type="PANTHER" id="PTHR33713">
    <property type="entry name" value="ANTITOXIN YAFN-RELATED"/>
    <property type="match status" value="1"/>
</dbReference>
<dbReference type="Pfam" id="PF02604">
    <property type="entry name" value="PhdYeFM_antitox"/>
    <property type="match status" value="1"/>
</dbReference>
<gene>
    <name evidence="3" type="ORF">TH66_16715</name>
    <name evidence="4" type="ORF">TR74_09810</name>
</gene>
<dbReference type="InterPro" id="IPR006442">
    <property type="entry name" value="Antitoxin_Phd/YefM"/>
</dbReference>
<dbReference type="Gene3D" id="1.10.1220.170">
    <property type="match status" value="1"/>
</dbReference>
<dbReference type="AlphaFoldDB" id="A0A132MRD5"/>
<dbReference type="NCBIfam" id="TIGR01552">
    <property type="entry name" value="phd_fam"/>
    <property type="match status" value="1"/>
</dbReference>
<evidence type="ECO:0000313" key="4">
    <source>
        <dbReference type="EMBL" id="KWX09403.1"/>
    </source>
</evidence>
<evidence type="ECO:0000313" key="3">
    <source>
        <dbReference type="EMBL" id="KWX00427.1"/>
    </source>
</evidence>